<dbReference type="EMBL" id="KR029596">
    <property type="protein sequence ID" value="AKH47625.1"/>
    <property type="molecule type" value="Genomic_DNA"/>
</dbReference>
<name>A0A0F7L6U2_9VIRU</name>
<dbReference type="InterPro" id="IPR045565">
    <property type="entry name" value="Phage_capsid_2"/>
</dbReference>
<reference evidence="1" key="2">
    <citation type="submission" date="2015-03" db="EMBL/GenBank/DDBJ databases">
        <authorList>
            <person name="Chow C.-E.T."/>
            <person name="Winget D.M."/>
            <person name="White R.A.III."/>
            <person name="Hallam S.J."/>
            <person name="Suttle C.A."/>
        </authorList>
    </citation>
    <scope>NUCLEOTIDE SEQUENCE</scope>
    <source>
        <strain evidence="1">Oxic1_1</strain>
    </source>
</reference>
<reference evidence="1" key="1">
    <citation type="journal article" date="2015" name="Front. Microbiol.">
        <title>Combining genomic sequencing methods to explore viral diversity and reveal potential virus-host interactions.</title>
        <authorList>
            <person name="Chow C.E."/>
            <person name="Winget D.M."/>
            <person name="White R.A.III."/>
            <person name="Hallam S.J."/>
            <person name="Suttle C.A."/>
        </authorList>
    </citation>
    <scope>NUCLEOTIDE SEQUENCE</scope>
    <source>
        <strain evidence="1">Oxic1_1</strain>
    </source>
</reference>
<accession>A0A0F7L6U2</accession>
<dbReference type="Pfam" id="PF19821">
    <property type="entry name" value="Phage_capsid_2"/>
    <property type="match status" value="1"/>
</dbReference>
<proteinExistence type="predicted"/>
<sequence>MDEDDTASTVALPAGQKVAAATAGLTKAKLLEALEILRGNNVDLDDPMNRMYMAIRAAELTDLLNTTEVASADYNTVKALVEGNVKSWMGITFILTQRLTLLTGTTYACPLWCESGMGLAMGEEIMVRVSERADKSYSTQVYLEQAVGATRIEDEKVVEIACVE</sequence>
<evidence type="ECO:0000313" key="1">
    <source>
        <dbReference type="EMBL" id="AKH47625.1"/>
    </source>
</evidence>
<organism evidence="1">
    <name type="scientific">uncultured marine virus</name>
    <dbReference type="NCBI Taxonomy" id="186617"/>
    <lineage>
        <taxon>Viruses</taxon>
        <taxon>environmental samples</taxon>
    </lineage>
</organism>
<protein>
    <submittedName>
        <fullName evidence="1">Putative major capsid protein</fullName>
    </submittedName>
</protein>